<dbReference type="EMBL" id="VSRR010126886">
    <property type="protein sequence ID" value="MPD01371.1"/>
    <property type="molecule type" value="Genomic_DNA"/>
</dbReference>
<evidence type="ECO:0000313" key="3">
    <source>
        <dbReference type="Proteomes" id="UP000324222"/>
    </source>
</evidence>
<feature type="region of interest" description="Disordered" evidence="1">
    <location>
        <begin position="74"/>
        <end position="145"/>
    </location>
</feature>
<accession>A0A5B7JWU6</accession>
<feature type="compositionally biased region" description="Low complexity" evidence="1">
    <location>
        <begin position="99"/>
        <end position="109"/>
    </location>
</feature>
<proteinExistence type="predicted"/>
<sequence length="170" mass="18747">MTSTHFRGKFQELYRFSWLTLSDLCGNWQLSGPFFFTLCCPWPVFVCKIKKTPLYSIPLLIFFPLPPIPPHSLHTPPSATASSHYIPPPAPQLPSHQLSSRNTASTSSSFPPPPATQHPVPLLLPSPFPPGGRNDGLNTPASHNETHVLPRCSTLHSARRGSAHQLDPLM</sequence>
<keyword evidence="3" id="KW-1185">Reference proteome</keyword>
<protein>
    <submittedName>
        <fullName evidence="2">Uncharacterized protein</fullName>
    </submittedName>
</protein>
<comment type="caution">
    <text evidence="2">The sequence shown here is derived from an EMBL/GenBank/DDBJ whole genome shotgun (WGS) entry which is preliminary data.</text>
</comment>
<name>A0A5B7JWU6_PORTR</name>
<organism evidence="2 3">
    <name type="scientific">Portunus trituberculatus</name>
    <name type="common">Swimming crab</name>
    <name type="synonym">Neptunus trituberculatus</name>
    <dbReference type="NCBI Taxonomy" id="210409"/>
    <lineage>
        <taxon>Eukaryota</taxon>
        <taxon>Metazoa</taxon>
        <taxon>Ecdysozoa</taxon>
        <taxon>Arthropoda</taxon>
        <taxon>Crustacea</taxon>
        <taxon>Multicrustacea</taxon>
        <taxon>Malacostraca</taxon>
        <taxon>Eumalacostraca</taxon>
        <taxon>Eucarida</taxon>
        <taxon>Decapoda</taxon>
        <taxon>Pleocyemata</taxon>
        <taxon>Brachyura</taxon>
        <taxon>Eubrachyura</taxon>
        <taxon>Portunoidea</taxon>
        <taxon>Portunidae</taxon>
        <taxon>Portuninae</taxon>
        <taxon>Portunus</taxon>
    </lineage>
</organism>
<feature type="compositionally biased region" description="Pro residues" evidence="1">
    <location>
        <begin position="110"/>
        <end position="130"/>
    </location>
</feature>
<reference evidence="2 3" key="1">
    <citation type="submission" date="2019-05" db="EMBL/GenBank/DDBJ databases">
        <title>Another draft genome of Portunus trituberculatus and its Hox gene families provides insights of decapod evolution.</title>
        <authorList>
            <person name="Jeong J.-H."/>
            <person name="Song I."/>
            <person name="Kim S."/>
            <person name="Choi T."/>
            <person name="Kim D."/>
            <person name="Ryu S."/>
            <person name="Kim W."/>
        </authorList>
    </citation>
    <scope>NUCLEOTIDE SEQUENCE [LARGE SCALE GENOMIC DNA]</scope>
    <source>
        <tissue evidence="2">Muscle</tissue>
    </source>
</reference>
<dbReference type="AlphaFoldDB" id="A0A5B7JWU6"/>
<dbReference type="Proteomes" id="UP000324222">
    <property type="component" value="Unassembled WGS sequence"/>
</dbReference>
<evidence type="ECO:0000256" key="1">
    <source>
        <dbReference type="SAM" id="MobiDB-lite"/>
    </source>
</evidence>
<evidence type="ECO:0000313" key="2">
    <source>
        <dbReference type="EMBL" id="MPD01371.1"/>
    </source>
</evidence>
<gene>
    <name evidence="2" type="ORF">E2C01_096894</name>
</gene>